<name>A0A6M8BG61_9CYAN</name>
<gene>
    <name evidence="2" type="ORF">HPC62_07985</name>
</gene>
<dbReference type="AlphaFoldDB" id="A0A6M8BG61"/>
<feature type="region of interest" description="Disordered" evidence="1">
    <location>
        <begin position="122"/>
        <end position="145"/>
    </location>
</feature>
<evidence type="ECO:0000256" key="1">
    <source>
        <dbReference type="SAM" id="MobiDB-lite"/>
    </source>
</evidence>
<feature type="compositionally biased region" description="Low complexity" evidence="1">
    <location>
        <begin position="18"/>
        <end position="83"/>
    </location>
</feature>
<evidence type="ECO:0000313" key="3">
    <source>
        <dbReference type="Proteomes" id="UP000505210"/>
    </source>
</evidence>
<keyword evidence="3" id="KW-1185">Reference proteome</keyword>
<proteinExistence type="predicted"/>
<organism evidence="2 3">
    <name type="scientific">Thermoleptolyngbya sichuanensis A183</name>
    <dbReference type="NCBI Taxonomy" id="2737172"/>
    <lineage>
        <taxon>Bacteria</taxon>
        <taxon>Bacillati</taxon>
        <taxon>Cyanobacteriota</taxon>
        <taxon>Cyanophyceae</taxon>
        <taxon>Oculatellales</taxon>
        <taxon>Oculatellaceae</taxon>
        <taxon>Thermoleptolyngbya</taxon>
        <taxon>Thermoleptolyngbya sichuanensis</taxon>
    </lineage>
</organism>
<dbReference type="KEGG" id="theu:HPC62_07985"/>
<accession>A0A6M8BG61</accession>
<sequence>MVLGTLALWLGSCRSAPEEPAATAPTDPNAPAEPGAVGDPNAPADPNAAADPNAMPADPAAVPAAPATAPTTATAPSPGLPAGTLPPELIASTNPQARVQEVQRNRPDPFAQVTVTPVVVESPNRNGATTRPFVTPAGQGVRVPPLATGRVPSLPGGQAGTGGAATGIGAAGTGTPSGTGQLAPIPNLTGQTLNGPAQRPAPPPPPQPTMARAVKVMGVIQIGNTAHAIVQAPNEPTSRYVRVGQRLSNGEVLVKRIEMNRGSEEPVVVLEQYGIEVPIAVGQGGPPPVPGA</sequence>
<dbReference type="EMBL" id="CP053661">
    <property type="protein sequence ID" value="QKD82143.1"/>
    <property type="molecule type" value="Genomic_DNA"/>
</dbReference>
<evidence type="ECO:0000313" key="2">
    <source>
        <dbReference type="EMBL" id="QKD82143.1"/>
    </source>
</evidence>
<protein>
    <submittedName>
        <fullName evidence="2">Uncharacterized protein</fullName>
    </submittedName>
</protein>
<dbReference type="RefSeq" id="WP_172354649.1">
    <property type="nucleotide sequence ID" value="NZ_CP053661.1"/>
</dbReference>
<reference evidence="2 3" key="1">
    <citation type="submission" date="2020-05" db="EMBL/GenBank/DDBJ databases">
        <title>Complete genome sequence of of a novel Thermoleptolyngbya strain isolated from hot springs of Ganzi, Sichuan China.</title>
        <authorList>
            <person name="Tang J."/>
            <person name="Daroch M."/>
            <person name="Li L."/>
            <person name="Waleron K."/>
            <person name="Waleron M."/>
            <person name="Waleron M."/>
        </authorList>
    </citation>
    <scope>NUCLEOTIDE SEQUENCE [LARGE SCALE GENOMIC DNA]</scope>
    <source>
        <strain evidence="2 3">PKUAC-SCTA183</strain>
    </source>
</reference>
<dbReference type="Proteomes" id="UP000505210">
    <property type="component" value="Chromosome"/>
</dbReference>
<feature type="region of interest" description="Disordered" evidence="1">
    <location>
        <begin position="16"/>
        <end position="89"/>
    </location>
</feature>